<dbReference type="SUPFAM" id="SSF53756">
    <property type="entry name" value="UDP-Glycosyltransferase/glycogen phosphorylase"/>
    <property type="match status" value="1"/>
</dbReference>
<dbReference type="Pfam" id="PF00534">
    <property type="entry name" value="Glycos_transf_1"/>
    <property type="match status" value="1"/>
</dbReference>
<comment type="caution">
    <text evidence="3">The sequence shown here is derived from an EMBL/GenBank/DDBJ whole genome shotgun (WGS) entry which is preliminary data.</text>
</comment>
<dbReference type="PANTHER" id="PTHR12526:SF630">
    <property type="entry name" value="GLYCOSYLTRANSFERASE"/>
    <property type="match status" value="1"/>
</dbReference>
<keyword evidence="3" id="KW-0328">Glycosyltransferase</keyword>
<feature type="domain" description="Glycosyl transferase family 1" evidence="1">
    <location>
        <begin position="195"/>
        <end position="351"/>
    </location>
</feature>
<evidence type="ECO:0000259" key="1">
    <source>
        <dbReference type="Pfam" id="PF00534"/>
    </source>
</evidence>
<keyword evidence="4" id="KW-1185">Reference proteome</keyword>
<dbReference type="EC" id="2.4.-.-" evidence="3"/>
<organism evidence="3 4">
    <name type="scientific">Sphingobacterium bambusae</name>
    <dbReference type="NCBI Taxonomy" id="662858"/>
    <lineage>
        <taxon>Bacteria</taxon>
        <taxon>Pseudomonadati</taxon>
        <taxon>Bacteroidota</taxon>
        <taxon>Sphingobacteriia</taxon>
        <taxon>Sphingobacteriales</taxon>
        <taxon>Sphingobacteriaceae</taxon>
        <taxon>Sphingobacterium</taxon>
    </lineage>
</organism>
<feature type="domain" description="Glycosyltransferase subfamily 4-like N-terminal" evidence="2">
    <location>
        <begin position="14"/>
        <end position="184"/>
    </location>
</feature>
<dbReference type="PANTHER" id="PTHR12526">
    <property type="entry name" value="GLYCOSYLTRANSFERASE"/>
    <property type="match status" value="1"/>
</dbReference>
<dbReference type="InterPro" id="IPR001296">
    <property type="entry name" value="Glyco_trans_1"/>
</dbReference>
<dbReference type="Gene3D" id="3.40.50.2000">
    <property type="entry name" value="Glycogen Phosphorylase B"/>
    <property type="match status" value="2"/>
</dbReference>
<sequence>MKIVYCIAATSNSGGMERVLANKANYFARMGFEVHIITTDQEGKPNFFVLDARIQQHDLGINYVHNNGRGLLYKVLSYARKQQLHRKRLTTLLQKLKADISISMFDHEVSFLHQIADGSIKILEIHFSRFKRLQYARSGIWALVNRYRSKQDLHYARQYARFVVLTQEDQGYWGNLPNIQVIPNANSFAPAAVSDLQQQQVIAVGRYDDQKRFEDLIDAWAAVKQARPDWSLHIYGQGPLHDKLQAQIAQLGLADVVHLEVPVRDIESAYRQHAMLAMTSRYEGLPMALLEAQACGLPLVAYACKCGPRDVIREGENGFLLAEGDKVGLTERLLRLMQDAPLRTAMGEAAKCRSQDFTEEVVMTQWLNLFAELQKAHGEKR</sequence>
<dbReference type="EMBL" id="JBHUPB010000004">
    <property type="protein sequence ID" value="MFD2966840.1"/>
    <property type="molecule type" value="Genomic_DNA"/>
</dbReference>
<reference evidence="4" key="1">
    <citation type="journal article" date="2019" name="Int. J. Syst. Evol. Microbiol.">
        <title>The Global Catalogue of Microorganisms (GCM) 10K type strain sequencing project: providing services to taxonomists for standard genome sequencing and annotation.</title>
        <authorList>
            <consortium name="The Broad Institute Genomics Platform"/>
            <consortium name="The Broad Institute Genome Sequencing Center for Infectious Disease"/>
            <person name="Wu L."/>
            <person name="Ma J."/>
        </authorList>
    </citation>
    <scope>NUCLEOTIDE SEQUENCE [LARGE SCALE GENOMIC DNA]</scope>
    <source>
        <strain evidence="4">KCTC 22814</strain>
    </source>
</reference>
<dbReference type="RefSeq" id="WP_320182539.1">
    <property type="nucleotide sequence ID" value="NZ_CP138332.1"/>
</dbReference>
<evidence type="ECO:0000313" key="3">
    <source>
        <dbReference type="EMBL" id="MFD2966840.1"/>
    </source>
</evidence>
<dbReference type="Pfam" id="PF13439">
    <property type="entry name" value="Glyco_transf_4"/>
    <property type="match status" value="1"/>
</dbReference>
<dbReference type="CDD" id="cd03820">
    <property type="entry name" value="GT4_AmsD-like"/>
    <property type="match status" value="1"/>
</dbReference>
<dbReference type="GO" id="GO:0016757">
    <property type="term" value="F:glycosyltransferase activity"/>
    <property type="evidence" value="ECO:0007669"/>
    <property type="project" value="UniProtKB-KW"/>
</dbReference>
<evidence type="ECO:0000259" key="2">
    <source>
        <dbReference type="Pfam" id="PF13439"/>
    </source>
</evidence>
<keyword evidence="3" id="KW-0808">Transferase</keyword>
<protein>
    <submittedName>
        <fullName evidence="3">Glycosyltransferase family 4 protein</fullName>
        <ecNumber evidence="3">2.4.-.-</ecNumber>
    </submittedName>
</protein>
<accession>A0ABW6BBA0</accession>
<gene>
    <name evidence="3" type="ORF">ACFS7Y_05555</name>
</gene>
<dbReference type="InterPro" id="IPR028098">
    <property type="entry name" value="Glyco_trans_4-like_N"/>
</dbReference>
<dbReference type="Proteomes" id="UP001597525">
    <property type="component" value="Unassembled WGS sequence"/>
</dbReference>
<evidence type="ECO:0000313" key="4">
    <source>
        <dbReference type="Proteomes" id="UP001597525"/>
    </source>
</evidence>
<name>A0ABW6BBA0_9SPHI</name>
<proteinExistence type="predicted"/>